<reference evidence="2" key="2">
    <citation type="submission" date="2023-01" db="EMBL/GenBank/DDBJ databases">
        <title>Draft genome sequence of Maritalea porphyrae strain NBRC 107169.</title>
        <authorList>
            <person name="Sun Q."/>
            <person name="Mori K."/>
        </authorList>
    </citation>
    <scope>NUCLEOTIDE SEQUENCE</scope>
    <source>
        <strain evidence="2">NBRC 107169</strain>
    </source>
</reference>
<name>A0ABQ5UUP1_9HYPH</name>
<comment type="caution">
    <text evidence="2">The sequence shown here is derived from an EMBL/GenBank/DDBJ whole genome shotgun (WGS) entry which is preliminary data.</text>
</comment>
<evidence type="ECO:0000259" key="1">
    <source>
        <dbReference type="PROSITE" id="PS51340"/>
    </source>
</evidence>
<dbReference type="SUPFAM" id="SSF50800">
    <property type="entry name" value="PK beta-barrel domain-like"/>
    <property type="match status" value="1"/>
</dbReference>
<evidence type="ECO:0000313" key="2">
    <source>
        <dbReference type="EMBL" id="GLQ17677.1"/>
    </source>
</evidence>
<dbReference type="RefSeq" id="WP_284363998.1">
    <property type="nucleotide sequence ID" value="NZ_BSNI01000002.1"/>
</dbReference>
<dbReference type="InterPro" id="IPR011037">
    <property type="entry name" value="Pyrv_Knase-like_insert_dom_sf"/>
</dbReference>
<reference evidence="2" key="1">
    <citation type="journal article" date="2014" name="Int. J. Syst. Evol. Microbiol.">
        <title>Complete genome of a new Firmicutes species belonging to the dominant human colonic microbiota ('Ruminococcus bicirculans') reveals two chromosomes and a selective capacity to utilize plant glucans.</title>
        <authorList>
            <consortium name="NISC Comparative Sequencing Program"/>
            <person name="Wegmann U."/>
            <person name="Louis P."/>
            <person name="Goesmann A."/>
            <person name="Henrissat B."/>
            <person name="Duncan S.H."/>
            <person name="Flint H.J."/>
        </authorList>
    </citation>
    <scope>NUCLEOTIDE SEQUENCE</scope>
    <source>
        <strain evidence="2">NBRC 107169</strain>
    </source>
</reference>
<accession>A0ABQ5UUP1</accession>
<dbReference type="Pfam" id="PF03473">
    <property type="entry name" value="MOSC"/>
    <property type="match status" value="1"/>
</dbReference>
<organism evidence="2 3">
    <name type="scientific">Maritalea porphyrae</name>
    <dbReference type="NCBI Taxonomy" id="880732"/>
    <lineage>
        <taxon>Bacteria</taxon>
        <taxon>Pseudomonadati</taxon>
        <taxon>Pseudomonadota</taxon>
        <taxon>Alphaproteobacteria</taxon>
        <taxon>Hyphomicrobiales</taxon>
        <taxon>Devosiaceae</taxon>
        <taxon>Maritalea</taxon>
    </lineage>
</organism>
<dbReference type="Proteomes" id="UP001161405">
    <property type="component" value="Unassembled WGS sequence"/>
</dbReference>
<keyword evidence="3" id="KW-1185">Reference proteome</keyword>
<evidence type="ECO:0000313" key="3">
    <source>
        <dbReference type="Proteomes" id="UP001161405"/>
    </source>
</evidence>
<dbReference type="PANTHER" id="PTHR30212:SF2">
    <property type="entry name" value="PROTEIN YIIM"/>
    <property type="match status" value="1"/>
</dbReference>
<proteinExistence type="predicted"/>
<protein>
    <submittedName>
        <fullName evidence="2">Molybdenum cofactor sulfurase</fullName>
    </submittedName>
</protein>
<feature type="domain" description="MOSC" evidence="1">
    <location>
        <begin position="25"/>
        <end position="167"/>
    </location>
</feature>
<dbReference type="InterPro" id="IPR052353">
    <property type="entry name" value="Benzoxazolinone_Detox_Enz"/>
</dbReference>
<gene>
    <name evidence="2" type="ORF">GCM10007879_19260</name>
</gene>
<dbReference type="PROSITE" id="PS51340">
    <property type="entry name" value="MOSC"/>
    <property type="match status" value="1"/>
</dbReference>
<dbReference type="EMBL" id="BSNI01000002">
    <property type="protein sequence ID" value="GLQ17677.1"/>
    <property type="molecule type" value="Genomic_DNA"/>
</dbReference>
<dbReference type="PANTHER" id="PTHR30212">
    <property type="entry name" value="PROTEIN YIIM"/>
    <property type="match status" value="1"/>
</dbReference>
<dbReference type="InterPro" id="IPR005302">
    <property type="entry name" value="MoCF_Sase_C"/>
</dbReference>
<dbReference type="Gene3D" id="2.40.33.20">
    <property type="entry name" value="PK beta-barrel domain-like"/>
    <property type="match status" value="1"/>
</dbReference>
<sequence>MKFTTPVLGLFVGKAKERWPGKPPSAIAKFAANGRQQLIETGFVTDAQADLRVHGGADKAVHHYPADHYSAWQAKKFDTSFAFRPGGFGENISTAGIVESDVCLGDIFELGTARVQISQGRQPCWKLNMHSRVKHMAVELQNSGKTGWYYRVLQQGEVQLGDQLKLIERPIEQWPLNRLISARFDKNLPRLIAKELCEYPELAKNWRQHFYKRANTDFVEDQTPRLVG</sequence>